<dbReference type="KEGG" id="kde:CDSE_0465"/>
<name>M1L206_9PROT</name>
<gene>
    <name evidence="6" type="ORF">CDSE_0465</name>
</gene>
<dbReference type="InterPro" id="IPR050399">
    <property type="entry name" value="HPr"/>
</dbReference>
<evidence type="ECO:0000313" key="6">
    <source>
        <dbReference type="EMBL" id="AGF46783.1"/>
    </source>
</evidence>
<dbReference type="Gene3D" id="3.30.1340.10">
    <property type="entry name" value="HPr-like"/>
    <property type="match status" value="1"/>
</dbReference>
<dbReference type="CDD" id="cd00367">
    <property type="entry name" value="PTS-HPr_like"/>
    <property type="match status" value="1"/>
</dbReference>
<dbReference type="SUPFAM" id="SSF55594">
    <property type="entry name" value="HPr-like"/>
    <property type="match status" value="1"/>
</dbReference>
<dbReference type="RefSeq" id="WP_015396194.1">
    <property type="nucleotide sequence ID" value="NC_020294.1"/>
</dbReference>
<comment type="similarity">
    <text evidence="2">Belongs to the HPr family.</text>
</comment>
<dbReference type="eggNOG" id="COG1925">
    <property type="taxonomic scope" value="Bacteria"/>
</dbReference>
<dbReference type="EMBL" id="CP003803">
    <property type="protein sequence ID" value="AGF46783.1"/>
    <property type="molecule type" value="Genomic_DNA"/>
</dbReference>
<keyword evidence="4" id="KW-0598">Phosphotransferase system</keyword>
<proteinExistence type="inferred from homology"/>
<dbReference type="PROSITE" id="PS51350">
    <property type="entry name" value="PTS_HPR_DOM"/>
    <property type="match status" value="1"/>
</dbReference>
<dbReference type="Proteomes" id="UP000011547">
    <property type="component" value="Chromosome"/>
</dbReference>
<protein>
    <submittedName>
        <fullName evidence="6">Phosphocarrier protein</fullName>
    </submittedName>
</protein>
<dbReference type="GO" id="GO:0009401">
    <property type="term" value="P:phosphoenolpyruvate-dependent sugar phosphotransferase system"/>
    <property type="evidence" value="ECO:0007669"/>
    <property type="project" value="UniProtKB-KW"/>
</dbReference>
<dbReference type="InterPro" id="IPR035895">
    <property type="entry name" value="HPr-like_sf"/>
</dbReference>
<evidence type="ECO:0000256" key="2">
    <source>
        <dbReference type="ARBA" id="ARBA00010736"/>
    </source>
</evidence>
<dbReference type="AlphaFoldDB" id="M1L206"/>
<evidence type="ECO:0000256" key="3">
    <source>
        <dbReference type="ARBA" id="ARBA00022490"/>
    </source>
</evidence>
<feature type="domain" description="HPr" evidence="5">
    <location>
        <begin position="2"/>
        <end position="83"/>
    </location>
</feature>
<dbReference type="PRINTS" id="PR00107">
    <property type="entry name" value="PHOSPHOCPHPR"/>
</dbReference>
<keyword evidence="7" id="KW-1185">Reference proteome</keyword>
<dbReference type="NCBIfam" id="TIGR01003">
    <property type="entry name" value="PTS_HPr_family"/>
    <property type="match status" value="1"/>
</dbReference>
<dbReference type="HOGENOM" id="CLU_136230_1_1_4"/>
<dbReference type="STRING" id="1208919.CDSE_0465"/>
<dbReference type="InterPro" id="IPR002114">
    <property type="entry name" value="PTS_HPr_Ser_P_site"/>
</dbReference>
<evidence type="ECO:0000259" key="5">
    <source>
        <dbReference type="PROSITE" id="PS51350"/>
    </source>
</evidence>
<keyword evidence="3" id="KW-0963">Cytoplasm</keyword>
<evidence type="ECO:0000313" key="7">
    <source>
        <dbReference type="Proteomes" id="UP000011547"/>
    </source>
</evidence>
<sequence>MILAKNVILNKECGLNAVESSKLTKIAGKFRCEIFISCDARRVNAKSIMGIMMLAAGKGKLIKIEASGIDAEEAINSLECFFS</sequence>
<dbReference type="PANTHER" id="PTHR33705">
    <property type="entry name" value="PHOSPHOCARRIER PROTEIN HPR"/>
    <property type="match status" value="1"/>
</dbReference>
<organism evidence="6 7">
    <name type="scientific">Candidatus Kinetoplastidibacterium desouzai TCC079E</name>
    <dbReference type="NCBI Taxonomy" id="1208919"/>
    <lineage>
        <taxon>Bacteria</taxon>
        <taxon>Pseudomonadati</taxon>
        <taxon>Pseudomonadota</taxon>
        <taxon>Betaproteobacteria</taxon>
        <taxon>Candidatus Kinetoplastidibacterium</taxon>
    </lineage>
</organism>
<dbReference type="InterPro" id="IPR000032">
    <property type="entry name" value="HPr-like"/>
</dbReference>
<dbReference type="PROSITE" id="PS00589">
    <property type="entry name" value="PTS_HPR_SER"/>
    <property type="match status" value="1"/>
</dbReference>
<dbReference type="Pfam" id="PF00381">
    <property type="entry name" value="PTS-HPr"/>
    <property type="match status" value="1"/>
</dbReference>
<reference evidence="6 7" key="1">
    <citation type="journal article" date="2013" name="Genome Biol. Evol.">
        <title>Genome evolution and phylogenomic analysis of candidatus kinetoplastibacterium, the betaproteobacterial endosymbionts of strigomonas and angomonas.</title>
        <authorList>
            <person name="Alves J.M."/>
            <person name="Serrano M.G."/>
            <person name="Maia da Silva F."/>
            <person name="Voegtly L.J."/>
            <person name="Matveyev A.V."/>
            <person name="Teixeira M.M."/>
            <person name="Camargo E.P."/>
            <person name="Buck G.A."/>
        </authorList>
    </citation>
    <scope>NUCLEOTIDE SEQUENCE [LARGE SCALE GENOMIC DNA]</scope>
    <source>
        <strain evidence="6 7">TCC079E</strain>
    </source>
</reference>
<accession>M1L206</accession>
<dbReference type="PANTHER" id="PTHR33705:SF2">
    <property type="entry name" value="PHOSPHOCARRIER PROTEIN NPR"/>
    <property type="match status" value="1"/>
</dbReference>
<evidence type="ECO:0000256" key="1">
    <source>
        <dbReference type="ARBA" id="ARBA00004496"/>
    </source>
</evidence>
<evidence type="ECO:0000256" key="4">
    <source>
        <dbReference type="ARBA" id="ARBA00022683"/>
    </source>
</evidence>
<dbReference type="OrthoDB" id="9798965at2"/>
<comment type="subcellular location">
    <subcellularLocation>
        <location evidence="1">Cytoplasm</location>
    </subcellularLocation>
</comment>
<dbReference type="GO" id="GO:0005737">
    <property type="term" value="C:cytoplasm"/>
    <property type="evidence" value="ECO:0007669"/>
    <property type="project" value="UniProtKB-SubCell"/>
</dbReference>
<dbReference type="PATRIC" id="fig|1208919.3.peg.221"/>